<dbReference type="InterPro" id="IPR036318">
    <property type="entry name" value="FAD-bd_PCMH-like_sf"/>
</dbReference>
<protein>
    <submittedName>
        <fullName evidence="7">FAD-linked oxidoreductase</fullName>
    </submittedName>
</protein>
<evidence type="ECO:0000256" key="1">
    <source>
        <dbReference type="ARBA" id="ARBA00001974"/>
    </source>
</evidence>
<evidence type="ECO:0000256" key="4">
    <source>
        <dbReference type="ARBA" id="ARBA00022827"/>
    </source>
</evidence>
<dbReference type="Gene3D" id="3.40.462.20">
    <property type="match status" value="1"/>
</dbReference>
<dbReference type="KEGG" id="sgv:B1H19_24750"/>
<proteinExistence type="inferred from homology"/>
<dbReference type="InterPro" id="IPR050416">
    <property type="entry name" value="FAD-linked_Oxidoreductase"/>
</dbReference>
<evidence type="ECO:0000256" key="3">
    <source>
        <dbReference type="ARBA" id="ARBA00022630"/>
    </source>
</evidence>
<dbReference type="Proteomes" id="UP000192726">
    <property type="component" value="Chromosome"/>
</dbReference>
<dbReference type="AlphaFoldDB" id="A0A1V0TW99"/>
<keyword evidence="8" id="KW-1185">Reference proteome</keyword>
<dbReference type="InterPro" id="IPR006093">
    <property type="entry name" value="Oxy_OxRdtase_FAD_BS"/>
</dbReference>
<dbReference type="Gene3D" id="3.30.43.10">
    <property type="entry name" value="Uridine Diphospho-n-acetylenolpyruvylglucosamine Reductase, domain 2"/>
    <property type="match status" value="1"/>
</dbReference>
<dbReference type="Gene3D" id="3.30.465.10">
    <property type="match status" value="1"/>
</dbReference>
<dbReference type="EMBL" id="CP020569">
    <property type="protein sequence ID" value="ARF56952.1"/>
    <property type="molecule type" value="Genomic_DNA"/>
</dbReference>
<dbReference type="PROSITE" id="PS00862">
    <property type="entry name" value="OX2_COVAL_FAD"/>
    <property type="match status" value="1"/>
</dbReference>
<dbReference type="SUPFAM" id="SSF56176">
    <property type="entry name" value="FAD-binding/transporter-associated domain-like"/>
    <property type="match status" value="1"/>
</dbReference>
<evidence type="ECO:0000259" key="6">
    <source>
        <dbReference type="PROSITE" id="PS51387"/>
    </source>
</evidence>
<dbReference type="OrthoDB" id="9775082at2"/>
<dbReference type="PANTHER" id="PTHR42973:SF39">
    <property type="entry name" value="FAD-BINDING PCMH-TYPE DOMAIN-CONTAINING PROTEIN"/>
    <property type="match status" value="1"/>
</dbReference>
<dbReference type="RefSeq" id="WP_083106970.1">
    <property type="nucleotide sequence ID" value="NZ_CP020569.1"/>
</dbReference>
<dbReference type="PANTHER" id="PTHR42973">
    <property type="entry name" value="BINDING OXIDOREDUCTASE, PUTATIVE (AFU_ORTHOLOGUE AFUA_1G17690)-RELATED"/>
    <property type="match status" value="1"/>
</dbReference>
<gene>
    <name evidence="7" type="ORF">B1H19_24750</name>
</gene>
<dbReference type="InterPro" id="IPR016169">
    <property type="entry name" value="FAD-bd_PCMH_sub2"/>
</dbReference>
<evidence type="ECO:0000256" key="2">
    <source>
        <dbReference type="ARBA" id="ARBA00005466"/>
    </source>
</evidence>
<dbReference type="InterPro" id="IPR006094">
    <property type="entry name" value="Oxid_FAD_bind_N"/>
</dbReference>
<comment type="cofactor">
    <cofactor evidence="1">
        <name>FAD</name>
        <dbReference type="ChEBI" id="CHEBI:57692"/>
    </cofactor>
</comment>
<accession>A0A1V0TW99</accession>
<dbReference type="PROSITE" id="PS51387">
    <property type="entry name" value="FAD_PCMH"/>
    <property type="match status" value="1"/>
</dbReference>
<organism evidence="7 8">
    <name type="scientific">Streptomyces gilvosporeus</name>
    <dbReference type="NCBI Taxonomy" id="553510"/>
    <lineage>
        <taxon>Bacteria</taxon>
        <taxon>Bacillati</taxon>
        <taxon>Actinomycetota</taxon>
        <taxon>Actinomycetes</taxon>
        <taxon>Kitasatosporales</taxon>
        <taxon>Streptomycetaceae</taxon>
        <taxon>Streptomyces</taxon>
    </lineage>
</organism>
<dbReference type="STRING" id="553510.B1H19_24750"/>
<evidence type="ECO:0000313" key="8">
    <source>
        <dbReference type="Proteomes" id="UP000192726"/>
    </source>
</evidence>
<keyword evidence="4" id="KW-0274">FAD</keyword>
<comment type="similarity">
    <text evidence="2">Belongs to the oxygen-dependent FAD-linked oxidoreductase family.</text>
</comment>
<keyword evidence="5" id="KW-0560">Oxidoreductase</keyword>
<name>A0A1V0TW99_9ACTN</name>
<sequence length="484" mass="50545">MEINDFTDLTDLAPTGRASALDPAALSALVRKVHGPVLLPGDDGYDAERSGFQTAHRHRPAVIVGAAHADDVVAAVAFARAHGLPVAVQATGHGLSAATDGGLLISTRRMSGVRVDAAARTARVAAGVVWGQVIEAAAPYGLAPLNGSSPGVGVVSYTLGGGVGILARTHGFAADHVRSVDLVTADARHLHLTPDTDPELFRALLGGGHGLGVVTAMEFALVPVTRLYGGQLVFDGERIDEALAAYLRWTETVPDELTSSVALIAYPDIPQLPAPLRGRYLAQIRIAYTGSAADGERLVAPLRAVGPRVSDDLREMPYAASHTIHRDPSDPHAYHGDNALLTGLDAAALRRVAALTGPQAPTMVVVQLNHLGGAMATGTGAVGHRDARYALRLLSPLDGTNPAAVRALHAEAFAVVEPWSLGRSVNFLFGGHADRPDAAEVARSVHDAREHRRLAALKARHDPENVFRFHPAAAATPVPEPAVA</sequence>
<dbReference type="Pfam" id="PF01565">
    <property type="entry name" value="FAD_binding_4"/>
    <property type="match status" value="1"/>
</dbReference>
<evidence type="ECO:0000313" key="7">
    <source>
        <dbReference type="EMBL" id="ARF56952.1"/>
    </source>
</evidence>
<dbReference type="InterPro" id="IPR016167">
    <property type="entry name" value="FAD-bd_PCMH_sub1"/>
</dbReference>
<evidence type="ECO:0000256" key="5">
    <source>
        <dbReference type="ARBA" id="ARBA00023002"/>
    </source>
</evidence>
<dbReference type="InterPro" id="IPR016166">
    <property type="entry name" value="FAD-bd_PCMH"/>
</dbReference>
<feature type="domain" description="FAD-binding PCMH-type" evidence="6">
    <location>
        <begin position="56"/>
        <end position="224"/>
    </location>
</feature>
<dbReference type="GO" id="GO:0071949">
    <property type="term" value="F:FAD binding"/>
    <property type="evidence" value="ECO:0007669"/>
    <property type="project" value="InterPro"/>
</dbReference>
<dbReference type="GO" id="GO:0016491">
    <property type="term" value="F:oxidoreductase activity"/>
    <property type="evidence" value="ECO:0007669"/>
    <property type="project" value="UniProtKB-KW"/>
</dbReference>
<reference evidence="7 8" key="1">
    <citation type="submission" date="2017-04" db="EMBL/GenBank/DDBJ databases">
        <title>Complete Genome Sequence of Streptomyces gilvosporeus F607, a Capable Producer of Natamycin.</title>
        <authorList>
            <person name="Zong G."/>
            <person name="Zhong C."/>
            <person name="Fu J."/>
            <person name="Qin R."/>
            <person name="Cao G."/>
        </authorList>
    </citation>
    <scope>NUCLEOTIDE SEQUENCE [LARGE SCALE GENOMIC DNA]</scope>
    <source>
        <strain evidence="7 8">F607</strain>
    </source>
</reference>
<keyword evidence="3" id="KW-0285">Flavoprotein</keyword>